<evidence type="ECO:0000313" key="2">
    <source>
        <dbReference type="EMBL" id="KAF2585319.1"/>
    </source>
</evidence>
<dbReference type="EMBL" id="QGKY02000246">
    <property type="protein sequence ID" value="KAF2585319.1"/>
    <property type="molecule type" value="Genomic_DNA"/>
</dbReference>
<comment type="caution">
    <text evidence="1">The sequence shown here is derived from an EMBL/GenBank/DDBJ whole genome shotgun (WGS) entry which is preliminary data.</text>
</comment>
<evidence type="ECO:0000313" key="1">
    <source>
        <dbReference type="EMBL" id="KAF2541393.1"/>
    </source>
</evidence>
<sequence length="69" mass="7959">MFPFPPSTTKGLLKYEEGTVITDVPWKRRKERVSLVLAPDLRAQLMRPLKRSPLKCLLHQTNKKIVPSC</sequence>
<name>A0A8S9G5Z2_BRACR</name>
<proteinExistence type="predicted"/>
<dbReference type="AlphaFoldDB" id="A0A8S9G5Z2"/>
<organism evidence="1 3">
    <name type="scientific">Brassica cretica</name>
    <name type="common">Mustard</name>
    <dbReference type="NCBI Taxonomy" id="69181"/>
    <lineage>
        <taxon>Eukaryota</taxon>
        <taxon>Viridiplantae</taxon>
        <taxon>Streptophyta</taxon>
        <taxon>Embryophyta</taxon>
        <taxon>Tracheophyta</taxon>
        <taxon>Spermatophyta</taxon>
        <taxon>Magnoliopsida</taxon>
        <taxon>eudicotyledons</taxon>
        <taxon>Gunneridae</taxon>
        <taxon>Pentapetalae</taxon>
        <taxon>rosids</taxon>
        <taxon>malvids</taxon>
        <taxon>Brassicales</taxon>
        <taxon>Brassicaceae</taxon>
        <taxon>Brassiceae</taxon>
        <taxon>Brassica</taxon>
    </lineage>
</organism>
<dbReference type="EMBL" id="QGKW02002005">
    <property type="protein sequence ID" value="KAF2541393.1"/>
    <property type="molecule type" value="Genomic_DNA"/>
</dbReference>
<evidence type="ECO:0000313" key="3">
    <source>
        <dbReference type="Proteomes" id="UP000712281"/>
    </source>
</evidence>
<accession>A0A8S9G5Z2</accession>
<gene>
    <name evidence="1" type="ORF">F2Q68_00031276</name>
    <name evidence="2" type="ORF">F2Q70_00036074</name>
</gene>
<protein>
    <submittedName>
        <fullName evidence="1">Uncharacterized protein</fullName>
    </submittedName>
</protein>
<dbReference type="Proteomes" id="UP000712281">
    <property type="component" value="Unassembled WGS sequence"/>
</dbReference>
<reference evidence="1" key="1">
    <citation type="submission" date="2019-12" db="EMBL/GenBank/DDBJ databases">
        <title>Genome sequencing and annotation of Brassica cretica.</title>
        <authorList>
            <person name="Studholme D.J."/>
            <person name="Sarris P.F."/>
        </authorList>
    </citation>
    <scope>NUCLEOTIDE SEQUENCE</scope>
    <source>
        <strain evidence="1">PFS-001/15</strain>
        <strain evidence="2">PFS-102/07</strain>
        <tissue evidence="1">Leaf</tissue>
    </source>
</reference>